<keyword evidence="2" id="KW-1185">Reference proteome</keyword>
<dbReference type="Proteomes" id="UP000315289">
    <property type="component" value="Unassembled WGS sequence"/>
</dbReference>
<proteinExistence type="predicted"/>
<name>A0A557SWS9_9ARCH</name>
<sequence>MTQHQNTVFHSTSNSDSNKLGLRCFFVIYHENTSSNKKINRIYLITDELHEYSIR</sequence>
<accession>A0A557SWS9</accession>
<reference evidence="1 2" key="1">
    <citation type="journal article" date="2019" name="Front. Microbiol.">
        <title>Ammonia Oxidation by the Arctic Terrestrial Thaumarchaeote Candidatus Nitrosocosmicus arcticus Is Stimulated by Increasing Temperatures.</title>
        <authorList>
            <person name="Alves R.J.E."/>
            <person name="Kerou M."/>
            <person name="Zappe A."/>
            <person name="Bittner R."/>
            <person name="Abby S.S."/>
            <person name="Schmidt H.A."/>
            <person name="Pfeifer K."/>
            <person name="Schleper C."/>
        </authorList>
    </citation>
    <scope>NUCLEOTIDE SEQUENCE [LARGE SCALE GENOMIC DNA]</scope>
    <source>
        <strain evidence="1 2">Kfb</strain>
    </source>
</reference>
<evidence type="ECO:0000313" key="2">
    <source>
        <dbReference type="Proteomes" id="UP000315289"/>
    </source>
</evidence>
<protein>
    <submittedName>
        <fullName evidence="1">Uncharacterized protein</fullName>
    </submittedName>
</protein>
<evidence type="ECO:0000313" key="1">
    <source>
        <dbReference type="EMBL" id="TVP41057.1"/>
    </source>
</evidence>
<organism evidence="1 2">
    <name type="scientific">Candidatus Nitrosocosmicus arcticus</name>
    <dbReference type="NCBI Taxonomy" id="2035267"/>
    <lineage>
        <taxon>Archaea</taxon>
        <taxon>Nitrososphaerota</taxon>
        <taxon>Nitrososphaeria</taxon>
        <taxon>Nitrososphaerales</taxon>
        <taxon>Nitrososphaeraceae</taxon>
        <taxon>Candidatus Nitrosocosmicus</taxon>
    </lineage>
</organism>
<dbReference type="EMBL" id="VOAH01000004">
    <property type="protein sequence ID" value="TVP41057.1"/>
    <property type="molecule type" value="Genomic_DNA"/>
</dbReference>
<gene>
    <name evidence="1" type="ORF">NARC_40016</name>
</gene>
<comment type="caution">
    <text evidence="1">The sequence shown here is derived from an EMBL/GenBank/DDBJ whole genome shotgun (WGS) entry which is preliminary data.</text>
</comment>
<dbReference type="AlphaFoldDB" id="A0A557SWS9"/>